<dbReference type="OrthoDB" id="8127006at2"/>
<keyword evidence="2" id="KW-1185">Reference proteome</keyword>
<dbReference type="KEGG" id="yti:FNA67_15550"/>
<name>A0A5B9DQR4_9HYPH</name>
<dbReference type="Pfam" id="PF14110">
    <property type="entry name" value="DUF4282"/>
    <property type="match status" value="1"/>
</dbReference>
<dbReference type="AlphaFoldDB" id="A0A5B9DQR4"/>
<dbReference type="EMBL" id="CP041690">
    <property type="protein sequence ID" value="QEE21513.1"/>
    <property type="molecule type" value="Genomic_DNA"/>
</dbReference>
<sequence length="97" mass="10532">MLEKLLKFDEFIFPQVTKIIYYIGLVLIALFSVLGALGALFAGIAQNNFGGGLVGLVGALIGGAVGVLVWRITVELWTVVFSIHDILKEIRDRKTGL</sequence>
<reference evidence="1 2" key="1">
    <citation type="journal article" date="2015" name="Int. J. Syst. Evol. Microbiol.">
        <title>Youhaiella tibetensis gen. nov., sp. nov., isolated from subsurface sediment.</title>
        <authorList>
            <person name="Wang Y.X."/>
            <person name="Huang F.Q."/>
            <person name="Nogi Y."/>
            <person name="Pang S.J."/>
            <person name="Wang P.K."/>
            <person name="Lv J."/>
        </authorList>
    </citation>
    <scope>NUCLEOTIDE SEQUENCE [LARGE SCALE GENOMIC DNA]</scope>
    <source>
        <strain evidence="2">fig4</strain>
    </source>
</reference>
<evidence type="ECO:0000313" key="1">
    <source>
        <dbReference type="EMBL" id="QEE21513.1"/>
    </source>
</evidence>
<accession>A0A5B9DQR4</accession>
<dbReference type="Proteomes" id="UP000321062">
    <property type="component" value="Chromosome"/>
</dbReference>
<gene>
    <name evidence="1" type="ORF">FNA67_15550</name>
</gene>
<organism evidence="1 2">
    <name type="scientific">Paradevosia tibetensis</name>
    <dbReference type="NCBI Taxonomy" id="1447062"/>
    <lineage>
        <taxon>Bacteria</taxon>
        <taxon>Pseudomonadati</taxon>
        <taxon>Pseudomonadota</taxon>
        <taxon>Alphaproteobacteria</taxon>
        <taxon>Hyphomicrobiales</taxon>
        <taxon>Devosiaceae</taxon>
        <taxon>Paradevosia</taxon>
    </lineage>
</organism>
<dbReference type="RefSeq" id="WP_049706017.1">
    <property type="nucleotide sequence ID" value="NZ_BMFM01000001.1"/>
</dbReference>
<proteinExistence type="predicted"/>
<evidence type="ECO:0000313" key="2">
    <source>
        <dbReference type="Proteomes" id="UP000321062"/>
    </source>
</evidence>
<dbReference type="InterPro" id="IPR025557">
    <property type="entry name" value="DUF4282"/>
</dbReference>
<protein>
    <submittedName>
        <fullName evidence="1">DUF4282 domain-containing protein</fullName>
    </submittedName>
</protein>